<sequence length="94" mass="10757">MKKIIVVISLMFFMFGISGCSSSVIGQGLEEDRELVYEDIVNEIIRFHVIANSDSEEDQNLKLKVRDKVIEYVSGNLKNCQDLSEARKFIIDNK</sequence>
<comment type="caution">
    <text evidence="1">The sequence shown here is derived from an EMBL/GenBank/DDBJ whole genome shotgun (WGS) entry which is preliminary data.</text>
</comment>
<accession>A0AAW9J618</accession>
<dbReference type="EMBL" id="WNVG01001004">
    <property type="protein sequence ID" value="MDZ5034865.1"/>
    <property type="molecule type" value="Genomic_DNA"/>
</dbReference>
<gene>
    <name evidence="1" type="ORF">GNF81_19435</name>
</gene>
<dbReference type="AlphaFoldDB" id="A0AAW9J618"/>
<proteinExistence type="predicted"/>
<dbReference type="RefSeq" id="WP_322413247.1">
    <property type="nucleotide sequence ID" value="NZ_WNVG01001004.1"/>
</dbReference>
<evidence type="ECO:0000313" key="1">
    <source>
        <dbReference type="EMBL" id="MDZ5034865.1"/>
    </source>
</evidence>
<dbReference type="Pfam" id="PF09551">
    <property type="entry name" value="Spore_II_R"/>
    <property type="match status" value="1"/>
</dbReference>
<name>A0AAW9J618_CLOPF</name>
<evidence type="ECO:0000313" key="2">
    <source>
        <dbReference type="Proteomes" id="UP001289066"/>
    </source>
</evidence>
<organism evidence="1 2">
    <name type="scientific">Clostridium perfringens</name>
    <dbReference type="NCBI Taxonomy" id="1502"/>
    <lineage>
        <taxon>Bacteria</taxon>
        <taxon>Bacillati</taxon>
        <taxon>Bacillota</taxon>
        <taxon>Clostridia</taxon>
        <taxon>Eubacteriales</taxon>
        <taxon>Clostridiaceae</taxon>
        <taxon>Clostridium</taxon>
    </lineage>
</organism>
<dbReference type="PROSITE" id="PS51257">
    <property type="entry name" value="PROKAR_LIPOPROTEIN"/>
    <property type="match status" value="1"/>
</dbReference>
<reference evidence="1" key="1">
    <citation type="submission" date="2019-11" db="EMBL/GenBank/DDBJ databases">
        <title>Characterization of Clostridium perfringens isolates from swine manure treated agricultural soils.</title>
        <authorList>
            <person name="Wushke S.T."/>
        </authorList>
    </citation>
    <scope>NUCLEOTIDE SEQUENCE</scope>
    <source>
        <strain evidence="1">X15</strain>
    </source>
</reference>
<feature type="non-terminal residue" evidence="1">
    <location>
        <position position="94"/>
    </location>
</feature>
<dbReference type="Proteomes" id="UP001289066">
    <property type="component" value="Unassembled WGS sequence"/>
</dbReference>
<dbReference type="InterPro" id="IPR014202">
    <property type="entry name" value="Spore_II_R"/>
</dbReference>
<protein>
    <submittedName>
        <fullName evidence="1">Stage II sporulation protein R</fullName>
    </submittedName>
</protein>